<dbReference type="Proteomes" id="UP000698028">
    <property type="component" value="Unassembled WGS sequence"/>
</dbReference>
<dbReference type="InterPro" id="IPR050557">
    <property type="entry name" value="RTX_toxin/Mannuronan_C5-epim"/>
</dbReference>
<feature type="region of interest" description="Disordered" evidence="1">
    <location>
        <begin position="1"/>
        <end position="23"/>
    </location>
</feature>
<evidence type="ECO:0000313" key="3">
    <source>
        <dbReference type="Proteomes" id="UP000698028"/>
    </source>
</evidence>
<dbReference type="EMBL" id="JAHVAH010000001">
    <property type="protein sequence ID" value="MBW0144148.1"/>
    <property type="molecule type" value="Genomic_DNA"/>
</dbReference>
<accession>A0ABS6V3M7</accession>
<keyword evidence="3" id="KW-1185">Reference proteome</keyword>
<sequence>MPDNQGIGDGSSKRTVRNESKEQKNACILATGDGTADADFILSQNNNNDLNGFGGDDVLLGDMGNFIAPTSTDMTTNHSFETARDLDLSSFVWSVDENPLFGDDTIPHATVIDTAEAGQLAYYSIELVQGQQITIDFDAAAGSLGGDISTNTEVWIYNAGQVEVAYNNTGGVELGGEGSISAADAYLTYTIPTTGTYYIVVGEWHFIGDGTFEGGEQYMMNVSVTGHAVHTPDVQAADNIDGGPGDDLIMGVGGNDYMEGDGGNDRMLGGSGDDVMLGGLGADVMFGDSGLDEMYGNAGNDTMYGGSRVDELYGGSGNDSMFAGSGNDRMNGGSGNDLMFGGNDNDLLIGGPDDDNIVGGNGDDEIVGGTGIDTANFSGSGNAVDVNLIEGTATGEGNDTLASIENVIGSGQADTIRGDGVDNEIEGRGGSDTIFGNAGNDTISGGSLNDDIFGGVGHNTLMGDSGNDKLNGGSGNDWIEGGNDDDLLIGGPGDDFLTGGAGVDHMIGGSGDDTFFFQDGSGNDSIEGFMAGEGSVDVLDYSALGISFGDLNIAQQGSNTLIQTPNGDTVLLLDVLPNQLDPISDFNFNLPA</sequence>
<name>A0ABS6V3M7_9SPHN</name>
<dbReference type="InterPro" id="IPR018511">
    <property type="entry name" value="Hemolysin-typ_Ca-bd_CS"/>
</dbReference>
<proteinExistence type="predicted"/>
<evidence type="ECO:0008006" key="4">
    <source>
        <dbReference type="Google" id="ProtNLM"/>
    </source>
</evidence>
<evidence type="ECO:0000313" key="2">
    <source>
        <dbReference type="EMBL" id="MBW0144148.1"/>
    </source>
</evidence>
<dbReference type="PANTHER" id="PTHR38340:SF1">
    <property type="entry name" value="S-LAYER PROTEIN"/>
    <property type="match status" value="1"/>
</dbReference>
<dbReference type="PROSITE" id="PS00330">
    <property type="entry name" value="HEMOLYSIN_CALCIUM"/>
    <property type="match status" value="2"/>
</dbReference>
<evidence type="ECO:0000256" key="1">
    <source>
        <dbReference type="SAM" id="MobiDB-lite"/>
    </source>
</evidence>
<organism evidence="2 3">
    <name type="scientific">Sphingomicrobium clamense</name>
    <dbReference type="NCBI Taxonomy" id="2851013"/>
    <lineage>
        <taxon>Bacteria</taxon>
        <taxon>Pseudomonadati</taxon>
        <taxon>Pseudomonadota</taxon>
        <taxon>Alphaproteobacteria</taxon>
        <taxon>Sphingomonadales</taxon>
        <taxon>Sphingomonadaceae</taxon>
        <taxon>Sphingomicrobium</taxon>
    </lineage>
</organism>
<dbReference type="PANTHER" id="PTHR38340">
    <property type="entry name" value="S-LAYER PROTEIN"/>
    <property type="match status" value="1"/>
</dbReference>
<gene>
    <name evidence="2" type="ORF">KTQ36_02410</name>
</gene>
<dbReference type="InterPro" id="IPR001343">
    <property type="entry name" value="Hemolysn_Ca-bd"/>
</dbReference>
<dbReference type="Pfam" id="PF00353">
    <property type="entry name" value="HemolysinCabind"/>
    <property type="match status" value="6"/>
</dbReference>
<protein>
    <recommendedName>
        <fullName evidence="4">Calcium-binding protein</fullName>
    </recommendedName>
</protein>
<comment type="caution">
    <text evidence="2">The sequence shown here is derived from an EMBL/GenBank/DDBJ whole genome shotgun (WGS) entry which is preliminary data.</text>
</comment>
<dbReference type="RefSeq" id="WP_218632169.1">
    <property type="nucleotide sequence ID" value="NZ_JAHVAH010000001.1"/>
</dbReference>
<reference evidence="2 3" key="1">
    <citation type="submission" date="2021-07" db="EMBL/GenBank/DDBJ databases">
        <title>The draft genome sequence of Sphingomicrobium sp. B8.</title>
        <authorList>
            <person name="Mu L."/>
        </authorList>
    </citation>
    <scope>NUCLEOTIDE SEQUENCE [LARGE SCALE GENOMIC DNA]</scope>
    <source>
        <strain evidence="2 3">B8</strain>
    </source>
</reference>